<organism evidence="2 3">
    <name type="scientific">Deinandra increscens subsp. villosa</name>
    <dbReference type="NCBI Taxonomy" id="3103831"/>
    <lineage>
        <taxon>Eukaryota</taxon>
        <taxon>Viridiplantae</taxon>
        <taxon>Streptophyta</taxon>
        <taxon>Embryophyta</taxon>
        <taxon>Tracheophyta</taxon>
        <taxon>Spermatophyta</taxon>
        <taxon>Magnoliopsida</taxon>
        <taxon>eudicotyledons</taxon>
        <taxon>Gunneridae</taxon>
        <taxon>Pentapetalae</taxon>
        <taxon>asterids</taxon>
        <taxon>campanulids</taxon>
        <taxon>Asterales</taxon>
        <taxon>Asteraceae</taxon>
        <taxon>Asteroideae</taxon>
        <taxon>Heliantheae alliance</taxon>
        <taxon>Madieae</taxon>
        <taxon>Madiinae</taxon>
        <taxon>Deinandra</taxon>
    </lineage>
</organism>
<accession>A0AAP0D6U1</accession>
<dbReference type="Proteomes" id="UP001408789">
    <property type="component" value="Unassembled WGS sequence"/>
</dbReference>
<gene>
    <name evidence="2" type="ORF">SSX86_014653</name>
</gene>
<dbReference type="InterPro" id="IPR036298">
    <property type="entry name" value="Chalcone_isomerase_sf"/>
</dbReference>
<protein>
    <recommendedName>
        <fullName evidence="4">Chalcone isomerase</fullName>
    </recommendedName>
</protein>
<proteinExistence type="predicted"/>
<comment type="caution">
    <text evidence="2">The sequence shown here is derived from an EMBL/GenBank/DDBJ whole genome shotgun (WGS) entry which is preliminary data.</text>
</comment>
<dbReference type="PANTHER" id="PTHR47589">
    <property type="entry name" value="FATTY-ACID-BINDING PROTEIN 1"/>
    <property type="match status" value="1"/>
</dbReference>
<dbReference type="SUPFAM" id="SSF54626">
    <property type="entry name" value="Chalcone isomerase"/>
    <property type="match status" value="1"/>
</dbReference>
<dbReference type="GO" id="GO:0005504">
    <property type="term" value="F:fatty acid binding"/>
    <property type="evidence" value="ECO:0007669"/>
    <property type="project" value="TreeGrafter"/>
</dbReference>
<dbReference type="AlphaFoldDB" id="A0AAP0D6U1"/>
<name>A0AAP0D6U1_9ASTR</name>
<sequence>MNSNTISTAQNPEAEEEKVTENGETELLHDIKDMSDEVEPKTGVSFPLLLGDGKELKALGVRKKNLLGLSIKVYSFGIYADNQKLTSVLKSKISKVEANATKEMCRIVIDNPVGITVKMVIVFSSLTMSMVRKNFEETVGAAIKKLGGEKTDLTKRIMGEAKDGTKVHGKVVNKFESEMLCRAFVYLYLGDDPLDKEAKEKFGMSLLSLF</sequence>
<dbReference type="EMBL" id="JBCNJP010000015">
    <property type="protein sequence ID" value="KAK9067327.1"/>
    <property type="molecule type" value="Genomic_DNA"/>
</dbReference>
<dbReference type="InterPro" id="IPR044228">
    <property type="entry name" value="FAP1"/>
</dbReference>
<evidence type="ECO:0008006" key="4">
    <source>
        <dbReference type="Google" id="ProtNLM"/>
    </source>
</evidence>
<dbReference type="Gene3D" id="3.50.70.10">
    <property type="match status" value="1"/>
</dbReference>
<dbReference type="GO" id="GO:0009570">
    <property type="term" value="C:chloroplast stroma"/>
    <property type="evidence" value="ECO:0007669"/>
    <property type="project" value="TreeGrafter"/>
</dbReference>
<feature type="region of interest" description="Disordered" evidence="1">
    <location>
        <begin position="1"/>
        <end position="23"/>
    </location>
</feature>
<dbReference type="GO" id="GO:0006631">
    <property type="term" value="P:fatty acid metabolic process"/>
    <property type="evidence" value="ECO:0007669"/>
    <property type="project" value="TreeGrafter"/>
</dbReference>
<dbReference type="InterPro" id="IPR016088">
    <property type="entry name" value="Chalcone_isomerase_3-sand"/>
</dbReference>
<reference evidence="2 3" key="1">
    <citation type="submission" date="2024-04" db="EMBL/GenBank/DDBJ databases">
        <title>The reference genome of an endangered Asteraceae, Deinandra increscens subsp. villosa, native to the Central Coast of California.</title>
        <authorList>
            <person name="Guilliams M."/>
            <person name="Hasenstab-Lehman K."/>
            <person name="Meyer R."/>
            <person name="Mcevoy S."/>
        </authorList>
    </citation>
    <scope>NUCLEOTIDE SEQUENCE [LARGE SCALE GENOMIC DNA]</scope>
    <source>
        <tissue evidence="2">Leaf</tissue>
    </source>
</reference>
<evidence type="ECO:0000256" key="1">
    <source>
        <dbReference type="SAM" id="MobiDB-lite"/>
    </source>
</evidence>
<keyword evidence="3" id="KW-1185">Reference proteome</keyword>
<evidence type="ECO:0000313" key="2">
    <source>
        <dbReference type="EMBL" id="KAK9067327.1"/>
    </source>
</evidence>
<dbReference type="PANTHER" id="PTHR47589:SF4">
    <property type="entry name" value="FATTY-ACID-BINDING PROTEIN 1-LIKE"/>
    <property type="match status" value="1"/>
</dbReference>
<feature type="compositionally biased region" description="Polar residues" evidence="1">
    <location>
        <begin position="1"/>
        <end position="11"/>
    </location>
</feature>
<dbReference type="GO" id="GO:0016872">
    <property type="term" value="F:intramolecular lyase activity"/>
    <property type="evidence" value="ECO:0007669"/>
    <property type="project" value="InterPro"/>
</dbReference>
<evidence type="ECO:0000313" key="3">
    <source>
        <dbReference type="Proteomes" id="UP001408789"/>
    </source>
</evidence>